<evidence type="ECO:0000256" key="1">
    <source>
        <dbReference type="SAM" id="MobiDB-lite"/>
    </source>
</evidence>
<protein>
    <submittedName>
        <fullName evidence="2">Uncharacterized protein</fullName>
    </submittedName>
</protein>
<sequence>MPRHKGKEHTTSLAVATLLEKLCLEACMILDTFPEGYYHDGVRSSGESEQTRNKQGIRRKRTQSAINSQKGPLCHQDQEDLSRLRATREVTLCKHNGISIRRL</sequence>
<proteinExistence type="predicted"/>
<feature type="region of interest" description="Disordered" evidence="1">
    <location>
        <begin position="40"/>
        <end position="74"/>
    </location>
</feature>
<evidence type="ECO:0000313" key="2">
    <source>
        <dbReference type="EMBL" id="KAF3449715.1"/>
    </source>
</evidence>
<evidence type="ECO:0000313" key="3">
    <source>
        <dbReference type="Proteomes" id="UP000796880"/>
    </source>
</evidence>
<organism evidence="2 3">
    <name type="scientific">Rhamnella rubrinervis</name>
    <dbReference type="NCBI Taxonomy" id="2594499"/>
    <lineage>
        <taxon>Eukaryota</taxon>
        <taxon>Viridiplantae</taxon>
        <taxon>Streptophyta</taxon>
        <taxon>Embryophyta</taxon>
        <taxon>Tracheophyta</taxon>
        <taxon>Spermatophyta</taxon>
        <taxon>Magnoliopsida</taxon>
        <taxon>eudicotyledons</taxon>
        <taxon>Gunneridae</taxon>
        <taxon>Pentapetalae</taxon>
        <taxon>rosids</taxon>
        <taxon>fabids</taxon>
        <taxon>Rosales</taxon>
        <taxon>Rhamnaceae</taxon>
        <taxon>rhamnoid group</taxon>
        <taxon>Rhamneae</taxon>
        <taxon>Rhamnella</taxon>
    </lineage>
</organism>
<keyword evidence="3" id="KW-1185">Reference proteome</keyword>
<dbReference type="AlphaFoldDB" id="A0A8K0HD77"/>
<reference evidence="2" key="1">
    <citation type="submission" date="2020-03" db="EMBL/GenBank/DDBJ databases">
        <title>A high-quality chromosome-level genome assembly of a woody plant with both climbing and erect habits, Rhamnella rubrinervis.</title>
        <authorList>
            <person name="Lu Z."/>
            <person name="Yang Y."/>
            <person name="Zhu X."/>
            <person name="Sun Y."/>
        </authorList>
    </citation>
    <scope>NUCLEOTIDE SEQUENCE</scope>
    <source>
        <strain evidence="2">BYM</strain>
        <tissue evidence="2">Leaf</tissue>
    </source>
</reference>
<comment type="caution">
    <text evidence="2">The sequence shown here is derived from an EMBL/GenBank/DDBJ whole genome shotgun (WGS) entry which is preliminary data.</text>
</comment>
<accession>A0A8K0HD77</accession>
<dbReference type="EMBL" id="VOIH02000004">
    <property type="protein sequence ID" value="KAF3449715.1"/>
    <property type="molecule type" value="Genomic_DNA"/>
</dbReference>
<gene>
    <name evidence="2" type="ORF">FNV43_RR10446</name>
</gene>
<name>A0A8K0HD77_9ROSA</name>
<dbReference type="Proteomes" id="UP000796880">
    <property type="component" value="Unassembled WGS sequence"/>
</dbReference>